<dbReference type="Gene3D" id="2.40.30.170">
    <property type="match status" value="1"/>
</dbReference>
<dbReference type="GO" id="GO:1990281">
    <property type="term" value="C:efflux pump complex"/>
    <property type="evidence" value="ECO:0007669"/>
    <property type="project" value="TreeGrafter"/>
</dbReference>
<feature type="signal peptide" evidence="2">
    <location>
        <begin position="1"/>
        <end position="29"/>
    </location>
</feature>
<dbReference type="PANTHER" id="PTHR30469:SF20">
    <property type="entry name" value="EFFLUX RND TRANSPORTER PERIPLASMIC ADAPTOR SUBUNIT"/>
    <property type="match status" value="1"/>
</dbReference>
<dbReference type="OrthoDB" id="1185083at2"/>
<dbReference type="RefSeq" id="WP_062664046.1">
    <property type="nucleotide sequence ID" value="NZ_FIZX01000002.1"/>
</dbReference>
<organism evidence="4 5">
    <name type="scientific">Grimontia celer</name>
    <dbReference type="NCBI Taxonomy" id="1796497"/>
    <lineage>
        <taxon>Bacteria</taxon>
        <taxon>Pseudomonadati</taxon>
        <taxon>Pseudomonadota</taxon>
        <taxon>Gammaproteobacteria</taxon>
        <taxon>Vibrionales</taxon>
        <taxon>Vibrionaceae</taxon>
        <taxon>Grimontia</taxon>
    </lineage>
</organism>
<dbReference type="GO" id="GO:0015562">
    <property type="term" value="F:efflux transmembrane transporter activity"/>
    <property type="evidence" value="ECO:0007669"/>
    <property type="project" value="TreeGrafter"/>
</dbReference>
<sequence length="358" mass="39504">MRYQRMKRTLGNVLALFVMVGLLSGCNEAVSETSEPMPVKPVKLLAVEDYVLSSTDSFLAEIDATNRAQLSFQVGGEVQHLNVRMGQRVAKGDVLATLDDSDLTLSLDSAKASYSLARTQWERSQRLYAKKLVSTDVYEQSETNYKAERARYEQARTELGYTQLVAPFDGVVSYTFVKPNQVVAAKQQILNIIDNAKLDVSFTMPVSFVEKMGIANLPAQTMWLSLDSEPNAKIPGVFKEISTQPNTDTNTYQATMTVVRPEHRNLLSGMTGQVHIARSEAGLQLSLPESAWVSRNDSEGTVWVMDSSTHRVAKAAVSLTPQGKILSGLDEKDLVVVAGVETLHEGQEVKAWEREEGI</sequence>
<dbReference type="Pfam" id="PF25973">
    <property type="entry name" value="BSH_CzcB"/>
    <property type="match status" value="1"/>
</dbReference>
<protein>
    <submittedName>
        <fullName evidence="4">Macrolide export protein MacA</fullName>
    </submittedName>
</protein>
<dbReference type="Proteomes" id="UP000071641">
    <property type="component" value="Unassembled WGS sequence"/>
</dbReference>
<dbReference type="STRING" id="1796497.GCE9029_02877"/>
<dbReference type="AlphaFoldDB" id="A0A128F5X4"/>
<gene>
    <name evidence="4" type="primary">macA_1</name>
    <name evidence="4" type="ORF">GCE9029_02877</name>
</gene>
<feature type="chain" id="PRO_5007282084" evidence="2">
    <location>
        <begin position="30"/>
        <end position="358"/>
    </location>
</feature>
<keyword evidence="2" id="KW-0732">Signal</keyword>
<evidence type="ECO:0000256" key="1">
    <source>
        <dbReference type="ARBA" id="ARBA00009477"/>
    </source>
</evidence>
<dbReference type="SUPFAM" id="SSF111369">
    <property type="entry name" value="HlyD-like secretion proteins"/>
    <property type="match status" value="1"/>
</dbReference>
<reference evidence="5" key="1">
    <citation type="submission" date="2016-02" db="EMBL/GenBank/DDBJ databases">
        <authorList>
            <person name="Rodrigo-Torres Lidia"/>
            <person name="Arahal R.David."/>
        </authorList>
    </citation>
    <scope>NUCLEOTIDE SEQUENCE [LARGE SCALE GENOMIC DNA]</scope>
    <source>
        <strain evidence="5">CECT 9029</strain>
    </source>
</reference>
<evidence type="ECO:0000313" key="5">
    <source>
        <dbReference type="Proteomes" id="UP000071641"/>
    </source>
</evidence>
<keyword evidence="5" id="KW-1185">Reference proteome</keyword>
<dbReference type="Gene3D" id="2.40.50.100">
    <property type="match status" value="1"/>
</dbReference>
<evidence type="ECO:0000256" key="2">
    <source>
        <dbReference type="SAM" id="SignalP"/>
    </source>
</evidence>
<dbReference type="Gene3D" id="1.10.287.470">
    <property type="entry name" value="Helix hairpin bin"/>
    <property type="match status" value="1"/>
</dbReference>
<dbReference type="InterPro" id="IPR058647">
    <property type="entry name" value="BSH_CzcB-like"/>
</dbReference>
<dbReference type="PROSITE" id="PS51257">
    <property type="entry name" value="PROKAR_LIPOPROTEIN"/>
    <property type="match status" value="1"/>
</dbReference>
<dbReference type="InterPro" id="IPR006143">
    <property type="entry name" value="RND_pump_MFP"/>
</dbReference>
<dbReference type="PANTHER" id="PTHR30469">
    <property type="entry name" value="MULTIDRUG RESISTANCE PROTEIN MDTA"/>
    <property type="match status" value="1"/>
</dbReference>
<dbReference type="NCBIfam" id="TIGR01730">
    <property type="entry name" value="RND_mfp"/>
    <property type="match status" value="1"/>
</dbReference>
<proteinExistence type="inferred from homology"/>
<feature type="domain" description="CzcB-like barrel-sandwich hybrid" evidence="3">
    <location>
        <begin position="69"/>
        <end position="194"/>
    </location>
</feature>
<dbReference type="Gene3D" id="2.40.420.20">
    <property type="match status" value="1"/>
</dbReference>
<name>A0A128F5X4_9GAMM</name>
<accession>A0A128F5X4</accession>
<evidence type="ECO:0000313" key="4">
    <source>
        <dbReference type="EMBL" id="CZF81870.1"/>
    </source>
</evidence>
<evidence type="ECO:0000259" key="3">
    <source>
        <dbReference type="Pfam" id="PF25973"/>
    </source>
</evidence>
<dbReference type="EMBL" id="FIZX01000002">
    <property type="protein sequence ID" value="CZF81870.1"/>
    <property type="molecule type" value="Genomic_DNA"/>
</dbReference>
<comment type="similarity">
    <text evidence="1">Belongs to the membrane fusion protein (MFP) (TC 8.A.1) family.</text>
</comment>